<evidence type="ECO:0000313" key="3">
    <source>
        <dbReference type="Proteomes" id="UP000007881"/>
    </source>
</evidence>
<feature type="transmembrane region" description="Helical" evidence="1">
    <location>
        <begin position="46"/>
        <end position="69"/>
    </location>
</feature>
<dbReference type="STRING" id="1142394.PSMK_02140"/>
<keyword evidence="1" id="KW-1133">Transmembrane helix</keyword>
<keyword evidence="1" id="KW-0812">Transmembrane</keyword>
<feature type="transmembrane region" description="Helical" evidence="1">
    <location>
        <begin position="12"/>
        <end position="39"/>
    </location>
</feature>
<dbReference type="OrthoDB" id="370375at2"/>
<gene>
    <name evidence="2" type="ordered locus">PSMK_02140</name>
</gene>
<organism evidence="2 3">
    <name type="scientific">Phycisphaera mikurensis (strain NBRC 102666 / KCTC 22515 / FYK2301M01)</name>
    <dbReference type="NCBI Taxonomy" id="1142394"/>
    <lineage>
        <taxon>Bacteria</taxon>
        <taxon>Pseudomonadati</taxon>
        <taxon>Planctomycetota</taxon>
        <taxon>Phycisphaerae</taxon>
        <taxon>Phycisphaerales</taxon>
        <taxon>Phycisphaeraceae</taxon>
        <taxon>Phycisphaera</taxon>
    </lineage>
</organism>
<dbReference type="Proteomes" id="UP000007881">
    <property type="component" value="Chromosome"/>
</dbReference>
<feature type="transmembrane region" description="Helical" evidence="1">
    <location>
        <begin position="104"/>
        <end position="124"/>
    </location>
</feature>
<evidence type="ECO:0008006" key="4">
    <source>
        <dbReference type="Google" id="ProtNLM"/>
    </source>
</evidence>
<reference evidence="2 3" key="1">
    <citation type="submission" date="2012-02" db="EMBL/GenBank/DDBJ databases">
        <title>Complete genome sequence of Phycisphaera mikurensis NBRC 102666.</title>
        <authorList>
            <person name="Ankai A."/>
            <person name="Hosoyama A."/>
            <person name="Terui Y."/>
            <person name="Sekine M."/>
            <person name="Fukai R."/>
            <person name="Kato Y."/>
            <person name="Nakamura S."/>
            <person name="Yamada-Narita S."/>
            <person name="Kawakoshi A."/>
            <person name="Fukunaga Y."/>
            <person name="Yamazaki S."/>
            <person name="Fujita N."/>
        </authorList>
    </citation>
    <scope>NUCLEOTIDE SEQUENCE [LARGE SCALE GENOMIC DNA]</scope>
    <source>
        <strain evidence="3">NBRC 102666 / KCTC 22515 / FYK2301M01</strain>
    </source>
</reference>
<name>I0IAT5_PHYMF</name>
<dbReference type="KEGG" id="phm:PSMK_02140"/>
<dbReference type="Pfam" id="PF10861">
    <property type="entry name" value="DUF2784"/>
    <property type="match status" value="1"/>
</dbReference>
<proteinExistence type="predicted"/>
<sequence length="140" mass="15412">MLYRLAADVVLAVHVGIVAFVILGLLLTVVGGGAGWSWVRNRWFRLAHLATIGVVVVQAFVGVVCPFTTWESQLREAGGQTGYGDLSFVAYWLRSVLFFDGEPWMFILGYSLFGLAVVATLFFVPVRWRGRADRGSADRG</sequence>
<dbReference type="HOGENOM" id="CLU_109263_0_1_0"/>
<protein>
    <recommendedName>
        <fullName evidence="4">DUF2784 domain-containing protein</fullName>
    </recommendedName>
</protein>
<dbReference type="AlphaFoldDB" id="I0IAT5"/>
<dbReference type="EMBL" id="AP012338">
    <property type="protein sequence ID" value="BAM02373.1"/>
    <property type="molecule type" value="Genomic_DNA"/>
</dbReference>
<accession>I0IAT5</accession>
<dbReference type="RefSeq" id="WP_014435593.1">
    <property type="nucleotide sequence ID" value="NC_017080.1"/>
</dbReference>
<dbReference type="InterPro" id="IPR021218">
    <property type="entry name" value="DUF2784"/>
</dbReference>
<dbReference type="eggNOG" id="ENOG50334WQ">
    <property type="taxonomic scope" value="Bacteria"/>
</dbReference>
<keyword evidence="1" id="KW-0472">Membrane</keyword>
<keyword evidence="3" id="KW-1185">Reference proteome</keyword>
<evidence type="ECO:0000313" key="2">
    <source>
        <dbReference type="EMBL" id="BAM02373.1"/>
    </source>
</evidence>
<evidence type="ECO:0000256" key="1">
    <source>
        <dbReference type="SAM" id="Phobius"/>
    </source>
</evidence>